<accession>A0A9D5M1Q2</accession>
<evidence type="ECO:0000313" key="2">
    <source>
        <dbReference type="Proteomes" id="UP000806542"/>
    </source>
</evidence>
<name>A0A9D5M1Q2_9FIRM</name>
<proteinExistence type="predicted"/>
<sequence>MANVKFQYDYPYCGQNEKARYGAQWAESSTTLNGCTTYAMVFNNTVPGCRHIKVEIEIENTGSGTVLGRSWDFKIRKSSGSWSDLKVFTMPDDGIYTVDCDVSGYDITQIACVPSSNPGSSRTWNSWFSVEQLTITESVPLEELSTGTFMYGIFPNRAGVSQEITEVFANVGGVLQPVTDVLVNIGGTLTSVPPVHSAHLKTTSEKMTLYGFTPSDSGTYKICQKKLSGDHEIRLYSEDFEELSDGYFYSKSVSLTAGTLYYITVTHYYNETDESESDLQIYKEA</sequence>
<keyword evidence="2" id="KW-1185">Reference proteome</keyword>
<evidence type="ECO:0000313" key="1">
    <source>
        <dbReference type="EMBL" id="MBE5039803.1"/>
    </source>
</evidence>
<comment type="caution">
    <text evidence="1">The sequence shown here is derived from an EMBL/GenBank/DDBJ whole genome shotgun (WGS) entry which is preliminary data.</text>
</comment>
<protein>
    <submittedName>
        <fullName evidence="1">Uncharacterized protein</fullName>
    </submittedName>
</protein>
<dbReference type="EMBL" id="JADCKB010000008">
    <property type="protein sequence ID" value="MBE5039803.1"/>
    <property type="molecule type" value="Genomic_DNA"/>
</dbReference>
<dbReference type="Proteomes" id="UP000806542">
    <property type="component" value="Unassembled WGS sequence"/>
</dbReference>
<organism evidence="1 2">
    <name type="scientific">Ructibacterium gallinarum</name>
    <dbReference type="NCBI Taxonomy" id="2779355"/>
    <lineage>
        <taxon>Bacteria</taxon>
        <taxon>Bacillati</taxon>
        <taxon>Bacillota</taxon>
        <taxon>Clostridia</taxon>
        <taxon>Eubacteriales</taxon>
        <taxon>Oscillospiraceae</taxon>
        <taxon>Ructibacterium</taxon>
    </lineage>
</organism>
<dbReference type="RefSeq" id="WP_177657912.1">
    <property type="nucleotide sequence ID" value="NZ_JADCKB010000008.1"/>
</dbReference>
<gene>
    <name evidence="1" type="ORF">INF28_04915</name>
</gene>
<dbReference type="AlphaFoldDB" id="A0A9D5M1Q2"/>
<reference evidence="1" key="1">
    <citation type="submission" date="2020-10" db="EMBL/GenBank/DDBJ databases">
        <title>ChiBAC.</title>
        <authorList>
            <person name="Zenner C."/>
            <person name="Hitch T.C.A."/>
            <person name="Clavel T."/>
        </authorList>
    </citation>
    <scope>NUCLEOTIDE SEQUENCE</scope>
    <source>
        <strain evidence="1">DSM 107454</strain>
    </source>
</reference>